<feature type="region of interest" description="Disordered" evidence="3">
    <location>
        <begin position="503"/>
        <end position="534"/>
    </location>
</feature>
<dbReference type="InterPro" id="IPR037141">
    <property type="entry name" value="NDT80_DNA-bd_dom_sf"/>
</dbReference>
<feature type="DNA-binding region" description="NDT80" evidence="2">
    <location>
        <begin position="141"/>
        <end position="441"/>
    </location>
</feature>
<dbReference type="GO" id="GO:0045944">
    <property type="term" value="P:positive regulation of transcription by RNA polymerase II"/>
    <property type="evidence" value="ECO:0007669"/>
    <property type="project" value="TreeGrafter"/>
</dbReference>
<evidence type="ECO:0000256" key="2">
    <source>
        <dbReference type="PROSITE-ProRule" id="PRU00850"/>
    </source>
</evidence>
<evidence type="ECO:0000256" key="1">
    <source>
        <dbReference type="ARBA" id="ARBA00023125"/>
    </source>
</evidence>
<dbReference type="GO" id="GO:0003700">
    <property type="term" value="F:DNA-binding transcription factor activity"/>
    <property type="evidence" value="ECO:0007669"/>
    <property type="project" value="UniProtKB-UniRule"/>
</dbReference>
<organism evidence="5 6">
    <name type="scientific">Friedmanniomyces endolithicus</name>
    <dbReference type="NCBI Taxonomy" id="329885"/>
    <lineage>
        <taxon>Eukaryota</taxon>
        <taxon>Fungi</taxon>
        <taxon>Dikarya</taxon>
        <taxon>Ascomycota</taxon>
        <taxon>Pezizomycotina</taxon>
        <taxon>Dothideomycetes</taxon>
        <taxon>Dothideomycetidae</taxon>
        <taxon>Mycosphaerellales</taxon>
        <taxon>Teratosphaeriaceae</taxon>
        <taxon>Friedmanniomyces</taxon>
    </lineage>
</organism>
<dbReference type="Gene3D" id="2.60.40.1390">
    <property type="entry name" value="NDT80 DNA-binding domain"/>
    <property type="match status" value="1"/>
</dbReference>
<dbReference type="EMBL" id="JAUJLE010000355">
    <property type="protein sequence ID" value="KAK0959362.1"/>
    <property type="molecule type" value="Genomic_DNA"/>
</dbReference>
<dbReference type="GO" id="GO:0003677">
    <property type="term" value="F:DNA binding"/>
    <property type="evidence" value="ECO:0007669"/>
    <property type="project" value="UniProtKB-KW"/>
</dbReference>
<keyword evidence="6" id="KW-1185">Reference proteome</keyword>
<dbReference type="PANTHER" id="PTHR35144:SF2">
    <property type="entry name" value="MEIOSIS-SPECIFIC TRANSCRIPTION FACTOR NDT80"/>
    <property type="match status" value="1"/>
</dbReference>
<evidence type="ECO:0000259" key="4">
    <source>
        <dbReference type="PROSITE" id="PS51517"/>
    </source>
</evidence>
<evidence type="ECO:0000313" key="5">
    <source>
        <dbReference type="EMBL" id="KAK0959362.1"/>
    </source>
</evidence>
<dbReference type="Proteomes" id="UP001175353">
    <property type="component" value="Unassembled WGS sequence"/>
</dbReference>
<dbReference type="PANTHER" id="PTHR35144">
    <property type="entry name" value="MEIOSIS-SPECIFIC TRANSCRIPTION FACTOR NDT80"/>
    <property type="match status" value="1"/>
</dbReference>
<comment type="caution">
    <text evidence="5">The sequence shown here is derived from an EMBL/GenBank/DDBJ whole genome shotgun (WGS) entry which is preliminary data.</text>
</comment>
<gene>
    <name evidence="5" type="ORF">LTR91_020867</name>
</gene>
<protein>
    <recommendedName>
        <fullName evidence="4">NDT80 domain-containing protein</fullName>
    </recommendedName>
</protein>
<accession>A0AAN6H8W0</accession>
<feature type="compositionally biased region" description="Low complexity" evidence="3">
    <location>
        <begin position="453"/>
        <end position="467"/>
    </location>
</feature>
<dbReference type="GO" id="GO:0000228">
    <property type="term" value="C:nuclear chromosome"/>
    <property type="evidence" value="ECO:0007669"/>
    <property type="project" value="TreeGrafter"/>
</dbReference>
<feature type="domain" description="NDT80" evidence="4">
    <location>
        <begin position="141"/>
        <end position="441"/>
    </location>
</feature>
<reference evidence="5" key="1">
    <citation type="submission" date="2023-06" db="EMBL/GenBank/DDBJ databases">
        <title>Black Yeasts Isolated from many extreme environments.</title>
        <authorList>
            <person name="Coleine C."/>
            <person name="Stajich J.E."/>
            <person name="Selbmann L."/>
        </authorList>
    </citation>
    <scope>NUCLEOTIDE SEQUENCE</scope>
    <source>
        <strain evidence="5">CCFEE 5200</strain>
    </source>
</reference>
<evidence type="ECO:0000313" key="6">
    <source>
        <dbReference type="Proteomes" id="UP001175353"/>
    </source>
</evidence>
<feature type="compositionally biased region" description="Low complexity" evidence="3">
    <location>
        <begin position="511"/>
        <end position="529"/>
    </location>
</feature>
<dbReference type="InterPro" id="IPR024061">
    <property type="entry name" value="NDT80_DNA-bd_dom"/>
</dbReference>
<evidence type="ECO:0000256" key="3">
    <source>
        <dbReference type="SAM" id="MobiDB-lite"/>
    </source>
</evidence>
<dbReference type="SUPFAM" id="SSF49417">
    <property type="entry name" value="p53-like transcription factors"/>
    <property type="match status" value="1"/>
</dbReference>
<keyword evidence="1 2" id="KW-0238">DNA-binding</keyword>
<dbReference type="GO" id="GO:0051321">
    <property type="term" value="P:meiotic cell cycle"/>
    <property type="evidence" value="ECO:0007669"/>
    <property type="project" value="TreeGrafter"/>
</dbReference>
<dbReference type="PROSITE" id="PS51517">
    <property type="entry name" value="NDT80"/>
    <property type="match status" value="1"/>
</dbReference>
<dbReference type="AlphaFoldDB" id="A0AAN6H8W0"/>
<dbReference type="InterPro" id="IPR008967">
    <property type="entry name" value="p53-like_TF_DNA-bd_sf"/>
</dbReference>
<dbReference type="Pfam" id="PF05224">
    <property type="entry name" value="NDT80_PhoG"/>
    <property type="match status" value="1"/>
</dbReference>
<name>A0AAN6H8W0_9PEZI</name>
<feature type="region of interest" description="Disordered" evidence="3">
    <location>
        <begin position="430"/>
        <end position="467"/>
    </location>
</feature>
<proteinExistence type="predicted"/>
<dbReference type="InterPro" id="IPR052605">
    <property type="entry name" value="Fungal_trans_regulator"/>
</dbReference>
<sequence length="641" mass="67791">MCSMIVHGARYQATNPFADSGAGSISTSPSSAASSLVYPHYQTNHYTSLSSFAGPVQYPQSFVPSTYPGARVPPILDAGPCMLPPPARHSLPTVIDSADHREAYVSSATPYLARNPLSPVTQAGFGNCPDTPRSVLSGVGPSYSPSLVGGYGGASQMASSAGYGSMPGESLNFPWPALEVVGDMTCEGQTVTPEVHAKVEKGFFLSTVDNKWTCYRRNYFSVTCHFELHPIITNGRMYLKRKNASEQIQAMGMRLSSAVDGSSGKSIELVQHTPKRDAGPKSKIEIVKVSPTPSPGRGEHSLSPNGIYTVPMSTFHATGAAQGPFLPMQNSGEMNGLASPSLATPQLSSQYRYNSGPSTTSHLQMPGQHTQHIFDRVQFKQATANNGKRRASQQYFHLIVELFADVRKEGSDSPVWVKVAQRVSEKIVVRGRSPSHYQNEGQHGQAGRGGSASGSSGYSTASGTYGSSSNAGAFRGTSGYASNFGGGGASAGGGGGGGYRANQYAMHPANSDGSGDSSPGSVVDEGGVVDSERPLDAVMSDAERASIQDYDGYQYYPAAMYEAIPQHQQPQQQQALPPMAMAKLEDGRYGFAEAMGRQYAVKTEYADAVPGAQWSLGGCGRFQGVESSRGFFPDLSTAGYT</sequence>